<sequence length="458" mass="50635">MKNSLCRFVILSSVIGSLLGLFCGGAFANDSLIYGQEVDLAECSGWLVDNSTWPAIERNAVYWFVHAIPVYPPGGHFRFRAEFPQSRYMSWQNHDAVGFSTALLADTDIEPERGDNPFRPNTPYSPGSTYSVDLLDAPPQARPLPESRPKNILYGGYRYDGSATEYNSVVYRVFLPDPGKGALGGVPRPNWYFVVDDPEQTSLEAIHEMCKKIRELQETHKQFLITSIQSVQSFADEQGMSLSSTKKQARDQRVINGPSADGAFPSPSTSDFEEIAHYRAVPPNPNGEGIYFNAQTGYLQVYLGPSRKEITIVRFKAPTFPDTQGIQGVSEEISGNEQLRYWSLCAQDATAALATTGCLYDAQVVPDGDDYVTVAFSDPESRPSNAINWLPASGDIPGLILRHMQPNPIFTEALLYYDGDRTDAAAISAHMGEYFPRVTICTKAEFERDRCGLTAPTN</sequence>
<gene>
    <name evidence="2" type="ORF">MSZNOR_2489</name>
</gene>
<proteinExistence type="predicted"/>
<organism evidence="2 3">
    <name type="scientific">Methylocaldum szegediense</name>
    <dbReference type="NCBI Taxonomy" id="73780"/>
    <lineage>
        <taxon>Bacteria</taxon>
        <taxon>Pseudomonadati</taxon>
        <taxon>Pseudomonadota</taxon>
        <taxon>Gammaproteobacteria</taxon>
        <taxon>Methylococcales</taxon>
        <taxon>Methylococcaceae</taxon>
        <taxon>Methylocaldum</taxon>
    </lineage>
</organism>
<keyword evidence="1" id="KW-0732">Signal</keyword>
<dbReference type="RefSeq" id="WP_026611570.1">
    <property type="nucleotide sequence ID" value="NZ_OX458333.1"/>
</dbReference>
<accession>A0ABM9I2J6</accession>
<feature type="signal peptide" evidence="1">
    <location>
        <begin position="1"/>
        <end position="28"/>
    </location>
</feature>
<name>A0ABM9I2J6_9GAMM</name>
<evidence type="ECO:0000313" key="3">
    <source>
        <dbReference type="Proteomes" id="UP001162030"/>
    </source>
</evidence>
<feature type="chain" id="PRO_5047435557" description="Secreted protein" evidence="1">
    <location>
        <begin position="29"/>
        <end position="458"/>
    </location>
</feature>
<protein>
    <recommendedName>
        <fullName evidence="4">Secreted protein</fullName>
    </recommendedName>
</protein>
<dbReference type="Proteomes" id="UP001162030">
    <property type="component" value="Chromosome"/>
</dbReference>
<reference evidence="2 3" key="1">
    <citation type="submission" date="2023-03" db="EMBL/GenBank/DDBJ databases">
        <authorList>
            <person name="Pearce D."/>
        </authorList>
    </citation>
    <scope>NUCLEOTIDE SEQUENCE [LARGE SCALE GENOMIC DNA]</scope>
    <source>
        <strain evidence="2">Msz</strain>
    </source>
</reference>
<keyword evidence="3" id="KW-1185">Reference proteome</keyword>
<evidence type="ECO:0008006" key="4">
    <source>
        <dbReference type="Google" id="ProtNLM"/>
    </source>
</evidence>
<evidence type="ECO:0000313" key="2">
    <source>
        <dbReference type="EMBL" id="CAI8849965.1"/>
    </source>
</evidence>
<dbReference type="EMBL" id="OX458333">
    <property type="protein sequence ID" value="CAI8849965.1"/>
    <property type="molecule type" value="Genomic_DNA"/>
</dbReference>
<evidence type="ECO:0000256" key="1">
    <source>
        <dbReference type="SAM" id="SignalP"/>
    </source>
</evidence>